<sequence>MNTHTTFIIRSRCSTAPLGKFKSNNFRPVAFGEISGQRFLYGITTKPSGTDMFSQIERETCLLKMADEIGKLCGSEQTDIEEFEIPEGEGEQDETWCSGVTKEIISRINVGFGTMTVL</sequence>
<name>A0AA96J2Y3_9VIRU</name>
<reference evidence="1" key="1">
    <citation type="submission" date="2023-07" db="EMBL/GenBank/DDBJ databases">
        <authorList>
            <person name="Xia Y."/>
        </authorList>
    </citation>
    <scope>NUCLEOTIDE SEQUENCE</scope>
    <source>
        <strain evidence="1">F</strain>
    </source>
</reference>
<organism evidence="1">
    <name type="scientific">Marseillevirus sp</name>
    <dbReference type="NCBI Taxonomy" id="2809551"/>
    <lineage>
        <taxon>Viruses</taxon>
        <taxon>Varidnaviria</taxon>
        <taxon>Bamfordvirae</taxon>
        <taxon>Nucleocytoviricota</taxon>
        <taxon>Megaviricetes</taxon>
        <taxon>Pimascovirales</taxon>
        <taxon>Pimascovirales incertae sedis</taxon>
        <taxon>Marseilleviridae</taxon>
        <taxon>Marseillevirus</taxon>
    </lineage>
</organism>
<dbReference type="EMBL" id="OR343188">
    <property type="protein sequence ID" value="WNL49620.1"/>
    <property type="molecule type" value="Genomic_DNA"/>
</dbReference>
<accession>A0AA96J2Y3</accession>
<protein>
    <submittedName>
        <fullName evidence="1">Uncharacterized protein</fullName>
    </submittedName>
</protein>
<proteinExistence type="predicted"/>
<gene>
    <name evidence="1" type="ORF">MarFTMF_104</name>
</gene>
<evidence type="ECO:0000313" key="1">
    <source>
        <dbReference type="EMBL" id="WNL49620.1"/>
    </source>
</evidence>